<organism evidence="2 3">
    <name type="scientific">Methanomethylophilus alvi</name>
    <dbReference type="NCBI Taxonomy" id="1291540"/>
    <lineage>
        <taxon>Archaea</taxon>
        <taxon>Methanobacteriati</taxon>
        <taxon>Thermoplasmatota</taxon>
        <taxon>Thermoplasmata</taxon>
        <taxon>Methanomassiliicoccales</taxon>
        <taxon>Methanomethylophilaceae</taxon>
        <taxon>Methanomethylophilus</taxon>
    </lineage>
</organism>
<dbReference type="Proteomes" id="UP000273278">
    <property type="component" value="Chromosome"/>
</dbReference>
<proteinExistence type="predicted"/>
<dbReference type="SUPFAM" id="SSF158372">
    <property type="entry name" value="AF1782-like"/>
    <property type="match status" value="1"/>
</dbReference>
<protein>
    <recommendedName>
        <fullName evidence="1">DUF357 domain-containing protein</fullName>
    </recommendedName>
</protein>
<dbReference type="EMBL" id="CP017686">
    <property type="protein sequence ID" value="AYQ54335.1"/>
    <property type="molecule type" value="Genomic_DNA"/>
</dbReference>
<dbReference type="RefSeq" id="WP_015504045.1">
    <property type="nucleotide sequence ID" value="NZ_CAYARL010000008.1"/>
</dbReference>
<name>A0A3G3IEV9_9ARCH</name>
<feature type="domain" description="DUF357" evidence="1">
    <location>
        <begin position="16"/>
        <end position="88"/>
    </location>
</feature>
<evidence type="ECO:0000259" key="1">
    <source>
        <dbReference type="Pfam" id="PF04010"/>
    </source>
</evidence>
<dbReference type="InterPro" id="IPR023140">
    <property type="entry name" value="DUF357"/>
</dbReference>
<gene>
    <name evidence="2" type="ORF">BKD89_00675</name>
</gene>
<dbReference type="Gene3D" id="1.20.1270.90">
    <property type="entry name" value="AF1782-like"/>
    <property type="match status" value="1"/>
</dbReference>
<reference evidence="2 3" key="1">
    <citation type="submission" date="2016-10" db="EMBL/GenBank/DDBJ databases">
        <title>Complete genome of the TMA-utilizing, human hosted archaeon Methanomethylophilus alvus Gen. nov, sp. nov., strain Mx-05, derived from a pure culture.</title>
        <authorList>
            <person name="Brugere J.-F."/>
            <person name="Ben Hania W."/>
            <person name="Chaudhary P.P."/>
            <person name="Gaci N."/>
            <person name="Borrel G."/>
            <person name="Cao Van Tuat L."/>
            <person name="Fardeau M.-L."/>
            <person name="Harris H.M.B."/>
            <person name="O'Toole P.W."/>
            <person name="Ollivier B."/>
        </authorList>
    </citation>
    <scope>NUCLEOTIDE SEQUENCE [LARGE SCALE GENOMIC DNA]</scope>
    <source>
        <strain evidence="2 3">Mx-05</strain>
    </source>
</reference>
<dbReference type="OMA" id="YAHGWLD"/>
<dbReference type="AlphaFoldDB" id="A0A3G3IEV9"/>
<evidence type="ECO:0000313" key="2">
    <source>
        <dbReference type="EMBL" id="AYQ54335.1"/>
    </source>
</evidence>
<dbReference type="Pfam" id="PF04010">
    <property type="entry name" value="DUF357"/>
    <property type="match status" value="1"/>
</dbReference>
<sequence>MEGEIKNVVTDERIDRYLDITKRALDKIRIAAPERSFNRRLADSFMEMAVSYYNDAKHFRETGDIVTAFAAVNYAHGWLDCGARIGLFDVDGDDQLFTLFE</sequence>
<dbReference type="GeneID" id="41320938"/>
<dbReference type="InterPro" id="IPR036809">
    <property type="entry name" value="AF1782-like_sf"/>
</dbReference>
<accession>A0A3G3IEV9</accession>
<evidence type="ECO:0000313" key="3">
    <source>
        <dbReference type="Proteomes" id="UP000273278"/>
    </source>
</evidence>